<dbReference type="PANTHER" id="PTHR34236:SF1">
    <property type="entry name" value="DIMETHYL SULFOXIDE REDUCTASE TRANSCRIPTIONAL ACTIVATOR"/>
    <property type="match status" value="1"/>
</dbReference>
<dbReference type="SUPFAM" id="SSF88659">
    <property type="entry name" value="Sigma3 and sigma4 domains of RNA polymerase sigma factors"/>
    <property type="match status" value="1"/>
</dbReference>
<dbReference type="AlphaFoldDB" id="L9X6F4"/>
<dbReference type="InterPro" id="IPR031803">
    <property type="entry name" value="BAT_GAF/HTH-assoc"/>
</dbReference>
<proteinExistence type="predicted"/>
<dbReference type="RefSeq" id="WP_007259139.1">
    <property type="nucleotide sequence ID" value="NZ_AOHZ01000043.1"/>
</dbReference>
<protein>
    <submittedName>
        <fullName evidence="5">Bacterio-opsin activator HTH domain-containing protein</fullName>
    </submittedName>
</protein>
<gene>
    <name evidence="5" type="ORF">C493_09243</name>
</gene>
<dbReference type="OrthoDB" id="27447at2157"/>
<evidence type="ECO:0000256" key="1">
    <source>
        <dbReference type="ARBA" id="ARBA00023015"/>
    </source>
</evidence>
<dbReference type="Proteomes" id="UP000011602">
    <property type="component" value="Unassembled WGS sequence"/>
</dbReference>
<evidence type="ECO:0000313" key="6">
    <source>
        <dbReference type="Proteomes" id="UP000011602"/>
    </source>
</evidence>
<keyword evidence="1" id="KW-0805">Transcription regulation</keyword>
<dbReference type="EMBL" id="AOHZ01000043">
    <property type="protein sequence ID" value="ELY57001.1"/>
    <property type="molecule type" value="Genomic_DNA"/>
</dbReference>
<dbReference type="InterPro" id="IPR036388">
    <property type="entry name" value="WH-like_DNA-bd_sf"/>
</dbReference>
<evidence type="ECO:0000256" key="2">
    <source>
        <dbReference type="ARBA" id="ARBA00023163"/>
    </source>
</evidence>
<evidence type="ECO:0000259" key="3">
    <source>
        <dbReference type="Pfam" id="PF04967"/>
    </source>
</evidence>
<dbReference type="STRING" id="1227499.C493_09243"/>
<dbReference type="InterPro" id="IPR007050">
    <property type="entry name" value="HTH_bacterioopsin"/>
</dbReference>
<evidence type="ECO:0000313" key="5">
    <source>
        <dbReference type="EMBL" id="ELY57001.1"/>
    </source>
</evidence>
<evidence type="ECO:0000259" key="4">
    <source>
        <dbReference type="Pfam" id="PF15915"/>
    </source>
</evidence>
<dbReference type="Gene3D" id="1.10.10.10">
    <property type="entry name" value="Winged helix-like DNA-binding domain superfamily/Winged helix DNA-binding domain"/>
    <property type="match status" value="1"/>
</dbReference>
<dbReference type="Pfam" id="PF04967">
    <property type="entry name" value="HTH_10"/>
    <property type="match status" value="1"/>
</dbReference>
<organism evidence="5 6">
    <name type="scientific">Natronolimnohabitans innermongolicus JCM 12255</name>
    <dbReference type="NCBI Taxonomy" id="1227499"/>
    <lineage>
        <taxon>Archaea</taxon>
        <taxon>Methanobacteriati</taxon>
        <taxon>Methanobacteriota</taxon>
        <taxon>Stenosarchaea group</taxon>
        <taxon>Halobacteria</taxon>
        <taxon>Halobacteriales</taxon>
        <taxon>Natrialbaceae</taxon>
        <taxon>Natronolimnohabitans</taxon>
    </lineage>
</organism>
<dbReference type="eggNOG" id="arCOG02276">
    <property type="taxonomic scope" value="Archaea"/>
</dbReference>
<dbReference type="Pfam" id="PF15915">
    <property type="entry name" value="BAT"/>
    <property type="match status" value="1"/>
</dbReference>
<dbReference type="InterPro" id="IPR013324">
    <property type="entry name" value="RNA_pol_sigma_r3/r4-like"/>
</dbReference>
<accession>L9X6F4</accession>
<dbReference type="PANTHER" id="PTHR34236">
    <property type="entry name" value="DIMETHYL SULFOXIDE REDUCTASE TRANSCRIPTIONAL ACTIVATOR"/>
    <property type="match status" value="1"/>
</dbReference>
<keyword evidence="6" id="KW-1185">Reference proteome</keyword>
<feature type="domain" description="HTH bat-type" evidence="3">
    <location>
        <begin position="175"/>
        <end position="226"/>
    </location>
</feature>
<keyword evidence="2" id="KW-0804">Transcription</keyword>
<comment type="caution">
    <text evidence="5">The sequence shown here is derived from an EMBL/GenBank/DDBJ whole genome shotgun (WGS) entry which is preliminary data.</text>
</comment>
<sequence length="239" mass="26213">MTAPTDTAAEPSVVEVEFVVTNEAYPLVALSSETGCTAELVQILPRSEDTYTVFHRISGASPERIADFARSYDGVEARVVSDGAESAVVEFRISGDGKFFTICLTDAGAIPTQLASEDGVARIVAEIPAAYSASEVIERFQDEYPTMEIIARRQKEYPGPLFQRRDLSDAVETLLTPRQREVLLFAYANGYYDWPRGKTGEELAAELDVTHATFSEHLRKAEAKVLSMVFGAESESTVQ</sequence>
<feature type="domain" description="Bacterioopsin transcriptional activator GAF and HTH associated" evidence="4">
    <location>
        <begin position="12"/>
        <end position="158"/>
    </location>
</feature>
<reference evidence="5 6" key="1">
    <citation type="journal article" date="2014" name="PLoS Genet.">
        <title>Phylogenetically driven sequencing of extremely halophilic archaea reveals strategies for static and dynamic osmo-response.</title>
        <authorList>
            <person name="Becker E.A."/>
            <person name="Seitzer P.M."/>
            <person name="Tritt A."/>
            <person name="Larsen D."/>
            <person name="Krusor M."/>
            <person name="Yao A.I."/>
            <person name="Wu D."/>
            <person name="Madern D."/>
            <person name="Eisen J.A."/>
            <person name="Darling A.E."/>
            <person name="Facciotti M.T."/>
        </authorList>
    </citation>
    <scope>NUCLEOTIDE SEQUENCE [LARGE SCALE GENOMIC DNA]</scope>
    <source>
        <strain evidence="5 6">JCM 12255</strain>
    </source>
</reference>
<name>L9X6F4_9EURY</name>